<name>A0ABM0GXP4_SACKO</name>
<reference evidence="3" key="1">
    <citation type="submission" date="2025-08" db="UniProtKB">
        <authorList>
            <consortium name="RefSeq"/>
        </authorList>
    </citation>
    <scope>IDENTIFICATION</scope>
    <source>
        <tissue evidence="3">Testes</tissue>
    </source>
</reference>
<organism evidence="2 3">
    <name type="scientific">Saccoglossus kowalevskii</name>
    <name type="common">Acorn worm</name>
    <dbReference type="NCBI Taxonomy" id="10224"/>
    <lineage>
        <taxon>Eukaryota</taxon>
        <taxon>Metazoa</taxon>
        <taxon>Hemichordata</taxon>
        <taxon>Enteropneusta</taxon>
        <taxon>Harrimaniidae</taxon>
        <taxon>Saccoglossus</taxon>
    </lineage>
</organism>
<evidence type="ECO:0000256" key="1">
    <source>
        <dbReference type="SAM" id="SignalP"/>
    </source>
</evidence>
<evidence type="ECO:0000313" key="3">
    <source>
        <dbReference type="RefSeq" id="XP_002739674.1"/>
    </source>
</evidence>
<dbReference type="Proteomes" id="UP000694865">
    <property type="component" value="Unplaced"/>
</dbReference>
<feature type="signal peptide" evidence="1">
    <location>
        <begin position="1"/>
        <end position="17"/>
    </location>
</feature>
<sequence length="220" mass="23738">MISHILIVAGCLAVVSAQDLWVDKVEITSPDSVTYSTEAPTNITFSIWIGNKDPEVHGELTGIQVYFTNGSNYEDASVKSEAIEVAIIESPRSVEAGEDESVEYGGNTASIVVDAAQCEQYTNVCFLIQHPGSTGESTDLAEDDDACLALGDNQPGGVLTCPEPDIETSDDDKDNHASHSGVNALLCLVSMSVFVFAYMKKMALVDRFYCSLYNFRENSS</sequence>
<gene>
    <name evidence="3" type="primary">LOC100374545</name>
</gene>
<proteinExistence type="predicted"/>
<feature type="chain" id="PRO_5047514611" evidence="1">
    <location>
        <begin position="18"/>
        <end position="220"/>
    </location>
</feature>
<protein>
    <submittedName>
        <fullName evidence="3">Uncharacterized protein LOC100374545</fullName>
    </submittedName>
</protein>
<accession>A0ABM0GXP4</accession>
<keyword evidence="1" id="KW-0732">Signal</keyword>
<keyword evidence="2" id="KW-1185">Reference proteome</keyword>
<dbReference type="GeneID" id="100374545"/>
<dbReference type="RefSeq" id="XP_002739674.1">
    <property type="nucleotide sequence ID" value="XM_002739628.1"/>
</dbReference>
<evidence type="ECO:0000313" key="2">
    <source>
        <dbReference type="Proteomes" id="UP000694865"/>
    </source>
</evidence>